<dbReference type="VEuPathDB" id="FungiDB:RhiirFUN_006472"/>
<evidence type="ECO:0000313" key="1">
    <source>
        <dbReference type="EMBL" id="ESA03385.1"/>
    </source>
</evidence>
<proteinExistence type="predicted"/>
<gene>
    <name evidence="1" type="ORF">GLOINDRAFT_5601</name>
</gene>
<name>U9T5F0_RHIID</name>
<dbReference type="EMBL" id="KI295057">
    <property type="protein sequence ID" value="ESA03385.1"/>
    <property type="molecule type" value="Genomic_DNA"/>
</dbReference>
<dbReference type="eggNOG" id="ENOG502RVHS">
    <property type="taxonomic scope" value="Eukaryota"/>
</dbReference>
<dbReference type="AlphaFoldDB" id="U9T5F0"/>
<protein>
    <recommendedName>
        <fullName evidence="2">Protein kinase domain-containing protein</fullName>
    </recommendedName>
</protein>
<accession>U9T5F0</accession>
<organism evidence="1">
    <name type="scientific">Rhizophagus irregularis (strain DAOM 181602 / DAOM 197198 / MUCL 43194)</name>
    <name type="common">Arbuscular mycorrhizal fungus</name>
    <name type="synonym">Glomus intraradices</name>
    <dbReference type="NCBI Taxonomy" id="747089"/>
    <lineage>
        <taxon>Eukaryota</taxon>
        <taxon>Fungi</taxon>
        <taxon>Fungi incertae sedis</taxon>
        <taxon>Mucoromycota</taxon>
        <taxon>Glomeromycotina</taxon>
        <taxon>Glomeromycetes</taxon>
        <taxon>Glomerales</taxon>
        <taxon>Glomeraceae</taxon>
        <taxon>Rhizophagus</taxon>
    </lineage>
</organism>
<reference evidence="1" key="1">
    <citation type="submission" date="2013-07" db="EMBL/GenBank/DDBJ databases">
        <title>The genome of an arbuscular mycorrhizal fungus provides insights into the evolution of the oldest plant symbiosis.</title>
        <authorList>
            <consortium name="DOE Joint Genome Institute"/>
            <person name="Tisserant E."/>
            <person name="Malbreil M."/>
            <person name="Kuo A."/>
            <person name="Kohler A."/>
            <person name="Symeonidi A."/>
            <person name="Balestrini R."/>
            <person name="Charron P."/>
            <person name="Duensing N."/>
            <person name="Frei-dit-Frey N."/>
            <person name="Gianinazzi-Pearson V."/>
            <person name="Gilbert B."/>
            <person name="Handa Y."/>
            <person name="Hijri M."/>
            <person name="Kaul R."/>
            <person name="Kawaguchi M."/>
            <person name="Krajinski F."/>
            <person name="Lammers P."/>
            <person name="Lapierre D."/>
            <person name="Masclaux F.G."/>
            <person name="Murat C."/>
            <person name="Morin E."/>
            <person name="Ndikumana S."/>
            <person name="Pagni M."/>
            <person name="Petitpierre D."/>
            <person name="Requena N."/>
            <person name="Rosikiewicz P."/>
            <person name="Riley R."/>
            <person name="Saito K."/>
            <person name="San Clemente H."/>
            <person name="Shapiro H."/>
            <person name="van Tuinen D."/>
            <person name="Becard G."/>
            <person name="Bonfante P."/>
            <person name="Paszkowski U."/>
            <person name="Shachar-Hill Y."/>
            <person name="Young J.P."/>
            <person name="Sanders I.R."/>
            <person name="Henrissat B."/>
            <person name="Rensing S.A."/>
            <person name="Grigoriev I.V."/>
            <person name="Corradi N."/>
            <person name="Roux C."/>
            <person name="Martin F."/>
        </authorList>
    </citation>
    <scope>NUCLEOTIDE SEQUENCE</scope>
    <source>
        <strain evidence="1">DAOM 197198</strain>
    </source>
</reference>
<evidence type="ECO:0008006" key="2">
    <source>
        <dbReference type="Google" id="ProtNLM"/>
    </source>
</evidence>
<sequence length="332" mass="39295">MTSQEEIEYLKSGLDWTSGNEKIDKFIQERQLNTNFYNDVVFEWIPYNQFNEIKETGKNGSITVYSAIWRNGPLYYNKYTRDSNKEVALKCLHNLQNPVDFLINEATKYSTTNAKLLVLYGISQNPDTNDYILVFSNENFGKDCIICDEIYTDIQYKWCKPCNFISWKSGDDKIDSLIQLKINERSDTRFEWIPFNQFNKIRKIGKGMFVSIYAAIWEYEVTLLCYNDSQKLLDKVEEFDSSCKIYGLSQNSDKKDYILALQKEYCMEYGKKYCKNCGVKFTQIRYLWCKPCTNIFTKWTVENEKIDDLIQEMKLRTNSSIWKDGPLKYDIQ</sequence>
<dbReference type="HOGENOM" id="CLU_000288_7_8_1"/>